<dbReference type="EMBL" id="BAABJZ010000006">
    <property type="protein sequence ID" value="GAA4874156.1"/>
    <property type="molecule type" value="Genomic_DNA"/>
</dbReference>
<dbReference type="SUPFAM" id="SSF53850">
    <property type="entry name" value="Periplasmic binding protein-like II"/>
    <property type="match status" value="1"/>
</dbReference>
<evidence type="ECO:0000313" key="3">
    <source>
        <dbReference type="Proteomes" id="UP001499988"/>
    </source>
</evidence>
<organism evidence="2 3">
    <name type="scientific">Ferrimonas pelagia</name>
    <dbReference type="NCBI Taxonomy" id="1177826"/>
    <lineage>
        <taxon>Bacteria</taxon>
        <taxon>Pseudomonadati</taxon>
        <taxon>Pseudomonadota</taxon>
        <taxon>Gammaproteobacteria</taxon>
        <taxon>Alteromonadales</taxon>
        <taxon>Ferrimonadaceae</taxon>
        <taxon>Ferrimonas</taxon>
    </lineage>
</organism>
<keyword evidence="1" id="KW-0732">Signal</keyword>
<protein>
    <recommendedName>
        <fullName evidence="4">PBP domain-containing protein</fullName>
    </recommendedName>
</protein>
<name>A0ABP9EE52_9GAMM</name>
<reference evidence="3" key="1">
    <citation type="journal article" date="2019" name="Int. J. Syst. Evol. Microbiol.">
        <title>The Global Catalogue of Microorganisms (GCM) 10K type strain sequencing project: providing services to taxonomists for standard genome sequencing and annotation.</title>
        <authorList>
            <consortium name="The Broad Institute Genomics Platform"/>
            <consortium name="The Broad Institute Genome Sequencing Center for Infectious Disease"/>
            <person name="Wu L."/>
            <person name="Ma J."/>
        </authorList>
    </citation>
    <scope>NUCLEOTIDE SEQUENCE [LARGE SCALE GENOMIC DNA]</scope>
    <source>
        <strain evidence="3">JCM 18401</strain>
    </source>
</reference>
<dbReference type="RefSeq" id="WP_345332818.1">
    <property type="nucleotide sequence ID" value="NZ_BAABJZ010000006.1"/>
</dbReference>
<proteinExistence type="predicted"/>
<accession>A0ABP9EE52</accession>
<gene>
    <name evidence="2" type="ORF">GCM10023333_03790</name>
</gene>
<dbReference type="Proteomes" id="UP001499988">
    <property type="component" value="Unassembled WGS sequence"/>
</dbReference>
<sequence>MIKAIKQWVTAVGLLVLSAVSVAESEERTAQIIVQDAVSVEQLKRTDLRAIFTMKKQFWPDGTAITVFVLPPRDPVHVQFCRDALKLLPFQLNREWDRLVFSGTGERPQVVSSAAQMLELVQTTPGAIGYLPASVNAKGYDIAIIK</sequence>
<comment type="caution">
    <text evidence="2">The sequence shown here is derived from an EMBL/GenBank/DDBJ whole genome shotgun (WGS) entry which is preliminary data.</text>
</comment>
<feature type="signal peptide" evidence="1">
    <location>
        <begin position="1"/>
        <end position="25"/>
    </location>
</feature>
<evidence type="ECO:0000313" key="2">
    <source>
        <dbReference type="EMBL" id="GAA4874156.1"/>
    </source>
</evidence>
<keyword evidence="3" id="KW-1185">Reference proteome</keyword>
<dbReference type="Gene3D" id="3.40.190.10">
    <property type="entry name" value="Periplasmic binding protein-like II"/>
    <property type="match status" value="1"/>
</dbReference>
<feature type="chain" id="PRO_5046768051" description="PBP domain-containing protein" evidence="1">
    <location>
        <begin position="26"/>
        <end position="146"/>
    </location>
</feature>
<evidence type="ECO:0008006" key="4">
    <source>
        <dbReference type="Google" id="ProtNLM"/>
    </source>
</evidence>
<evidence type="ECO:0000256" key="1">
    <source>
        <dbReference type="SAM" id="SignalP"/>
    </source>
</evidence>